<gene>
    <name evidence="1" type="ORF">NEOLI_002347</name>
</gene>
<name>A0A1U7LGL9_NEOID</name>
<accession>A0A1U7LGL9</accession>
<reference evidence="1 2" key="1">
    <citation type="submission" date="2016-04" db="EMBL/GenBank/DDBJ databases">
        <title>Evolutionary innovation and constraint leading to complex multicellularity in the Ascomycota.</title>
        <authorList>
            <person name="Cisse O."/>
            <person name="Nguyen A."/>
            <person name="Hewitt D.A."/>
            <person name="Jedd G."/>
            <person name="Stajich J.E."/>
        </authorList>
    </citation>
    <scope>NUCLEOTIDE SEQUENCE [LARGE SCALE GENOMIC DNA]</scope>
    <source>
        <strain evidence="1 2">DAH-3</strain>
    </source>
</reference>
<sequence length="172" mass="19541">MVTALSKFWYSVTRAVDRLYENSEYQECIDACTGALEYTRKPWPQTTIVLLQIRGKAYYEVEQLSRAKNDFEELVVLVDTGFRHLGVLMDIRNDAIEILQDIKIEDVISTRGPIDPEEDLSTSFMKTDNASAASTHFKPFAVSTQTIPDETDFSLKIRIPGSYCQESTKSVL</sequence>
<dbReference type="EMBL" id="LXFE01004409">
    <property type="protein sequence ID" value="OLL21671.1"/>
    <property type="molecule type" value="Genomic_DNA"/>
</dbReference>
<comment type="caution">
    <text evidence="1">The sequence shown here is derived from an EMBL/GenBank/DDBJ whole genome shotgun (WGS) entry which is preliminary data.</text>
</comment>
<protein>
    <submittedName>
        <fullName evidence="1">Uncharacterized protein</fullName>
    </submittedName>
</protein>
<evidence type="ECO:0000313" key="1">
    <source>
        <dbReference type="EMBL" id="OLL21671.1"/>
    </source>
</evidence>
<organism evidence="1 2">
    <name type="scientific">Neolecta irregularis (strain DAH-3)</name>
    <dbReference type="NCBI Taxonomy" id="1198029"/>
    <lineage>
        <taxon>Eukaryota</taxon>
        <taxon>Fungi</taxon>
        <taxon>Dikarya</taxon>
        <taxon>Ascomycota</taxon>
        <taxon>Taphrinomycotina</taxon>
        <taxon>Neolectales</taxon>
        <taxon>Neolectaceae</taxon>
        <taxon>Neolecta</taxon>
    </lineage>
</organism>
<evidence type="ECO:0000313" key="2">
    <source>
        <dbReference type="Proteomes" id="UP000186594"/>
    </source>
</evidence>
<keyword evidence="2" id="KW-1185">Reference proteome</keyword>
<dbReference type="AlphaFoldDB" id="A0A1U7LGL9"/>
<dbReference type="Proteomes" id="UP000186594">
    <property type="component" value="Unassembled WGS sequence"/>
</dbReference>
<proteinExistence type="predicted"/>